<dbReference type="GeneID" id="5075538"/>
<dbReference type="EMBL" id="AY236756">
    <property type="protein sequence ID" value="AAP74545.1"/>
    <property type="molecule type" value="Genomic_DNA"/>
</dbReference>
<dbReference type="KEGG" id="vg:5075538"/>
<reference evidence="1 2" key="1">
    <citation type="journal article" date="2003" name="Int. J. Food Microbiol.">
        <title>Isolation and characterization of a Lactobacillus plantarum bacteriophage, phiJL-1, from a cucumber fermentation.</title>
        <authorList>
            <person name="Lu Z."/>
            <person name="Breidt F."/>
            <person name="Fleming H.P."/>
            <person name="Altermann E."/>
            <person name="Klaenhammer T.R."/>
        </authorList>
    </citation>
    <scope>NUCLEOTIDE SEQUENCE [LARGE SCALE GENOMIC DNA]</scope>
</reference>
<reference evidence="1 2" key="2">
    <citation type="journal article" date="2005" name="Gene">
        <title>Sequence analysis of the Lactobacillus plantarum bacteriophage PhiJL-1.</title>
        <authorList>
            <person name="Lu Z."/>
            <person name="Altermann E."/>
            <person name="Breidt F."/>
            <person name="Predki P."/>
            <person name="Fleming H.P."/>
            <person name="Klaenhammer T.R."/>
        </authorList>
    </citation>
    <scope>NUCLEOTIDE SEQUENCE</scope>
</reference>
<keyword evidence="2" id="KW-1185">Reference proteome</keyword>
<sequence>MIEYLSFITTFNAIALIIGKYKSPLLLVIVNALITLVAMAAVEIMGY</sequence>
<dbReference type="RefSeq" id="YP_223918.1">
    <property type="nucleotide sequence ID" value="NC_006936.1"/>
</dbReference>
<organism evidence="1 2">
    <name type="scientific">Lactobacillus phage phiJL-1</name>
    <dbReference type="NCBI Taxonomy" id="2892345"/>
    <lineage>
        <taxon>Viruses</taxon>
        <taxon>Duplodnaviria</taxon>
        <taxon>Heunggongvirae</taxon>
        <taxon>Uroviricota</taxon>
        <taxon>Caudoviricetes</taxon>
        <taxon>Coetzeevirus</taxon>
        <taxon>Coetzeevirus JL1</taxon>
    </lineage>
</organism>
<evidence type="ECO:0000313" key="1">
    <source>
        <dbReference type="EMBL" id="AAP74545.1"/>
    </source>
</evidence>
<evidence type="ECO:0000313" key="2">
    <source>
        <dbReference type="Proteomes" id="UP000000990"/>
    </source>
</evidence>
<protein>
    <submittedName>
        <fullName evidence="1">Uncharacterized protein</fullName>
    </submittedName>
</protein>
<proteinExistence type="predicted"/>
<dbReference type="Proteomes" id="UP000000990">
    <property type="component" value="Segment"/>
</dbReference>
<name>Q597S6_9CAUD</name>
<accession>Q597S6</accession>